<evidence type="ECO:0000256" key="1">
    <source>
        <dbReference type="SAM" id="MobiDB-lite"/>
    </source>
</evidence>
<dbReference type="EMBL" id="CP016537">
    <property type="protein sequence ID" value="ANU14373.1"/>
    <property type="molecule type" value="Genomic_DNA"/>
</dbReference>
<feature type="region of interest" description="Disordered" evidence="1">
    <location>
        <begin position="134"/>
        <end position="187"/>
    </location>
</feature>
<protein>
    <recommendedName>
        <fullName evidence="2">General stress protein 17M-like domain-containing protein</fullName>
    </recommendedName>
</protein>
<keyword evidence="4" id="KW-1185">Reference proteome</keyword>
<dbReference type="Pfam" id="PF11181">
    <property type="entry name" value="YflT"/>
    <property type="match status" value="1"/>
</dbReference>
<dbReference type="Proteomes" id="UP000092687">
    <property type="component" value="Chromosome"/>
</dbReference>
<dbReference type="STRING" id="1215089.BBI08_11060"/>
<dbReference type="OrthoDB" id="2678178at2"/>
<feature type="compositionally biased region" description="Basic and acidic residues" evidence="1">
    <location>
        <begin position="134"/>
        <end position="171"/>
    </location>
</feature>
<gene>
    <name evidence="3" type="ORF">BBI08_11060</name>
</gene>
<name>A0A1C7DT57_9BACL</name>
<sequence>MTNEGTTLIQSYDVQAEILHKINELKAQGFKEEDMYVIAKHDDQLSMVQGQTNVHLEAQEDENIMSKFKAFISGEDSTRHAFTQMGLGSSEADDYYRQVENGKLVLYVNSEYSTTYKPETNTSTTARMATAEEVHLRSQPESLNHKEEAKPSERAIQDTEKVNKNHHREESDIANMVEAKKNQHHLF</sequence>
<evidence type="ECO:0000313" key="3">
    <source>
        <dbReference type="EMBL" id="ANU14373.1"/>
    </source>
</evidence>
<proteinExistence type="predicted"/>
<evidence type="ECO:0000313" key="4">
    <source>
        <dbReference type="Proteomes" id="UP000092687"/>
    </source>
</evidence>
<accession>A0A1C7DT57</accession>
<dbReference type="AlphaFoldDB" id="A0A1C7DT57"/>
<dbReference type="RefSeq" id="WP_008498266.1">
    <property type="nucleotide sequence ID" value="NZ_CP016537.2"/>
</dbReference>
<dbReference type="InterPro" id="IPR025889">
    <property type="entry name" value="GSP17M-like_dom"/>
</dbReference>
<feature type="domain" description="General stress protein 17M-like" evidence="2">
    <location>
        <begin position="8"/>
        <end position="102"/>
    </location>
</feature>
<evidence type="ECO:0000259" key="2">
    <source>
        <dbReference type="Pfam" id="PF11181"/>
    </source>
</evidence>
<reference evidence="3" key="1">
    <citation type="submission" date="2016-10" db="EMBL/GenBank/DDBJ databases">
        <authorList>
            <person name="de Groot N.N."/>
        </authorList>
    </citation>
    <scope>NUCLEOTIDE SEQUENCE</scope>
    <source>
        <strain evidence="3">DSM 24743</strain>
    </source>
</reference>
<organism evidence="3 4">
    <name type="scientific">Planococcus halocryophilus</name>
    <dbReference type="NCBI Taxonomy" id="1215089"/>
    <lineage>
        <taxon>Bacteria</taxon>
        <taxon>Bacillati</taxon>
        <taxon>Bacillota</taxon>
        <taxon>Bacilli</taxon>
        <taxon>Bacillales</taxon>
        <taxon>Caryophanaceae</taxon>
        <taxon>Planococcus</taxon>
    </lineage>
</organism>
<dbReference type="KEGG" id="phc:BBI08_11060"/>